<keyword evidence="3" id="KW-1185">Reference proteome</keyword>
<dbReference type="EMBL" id="AONI01000009">
    <property type="protein sequence ID" value="EPX79997.1"/>
    <property type="molecule type" value="Genomic_DNA"/>
</dbReference>
<dbReference type="OrthoDB" id="7739218at2"/>
<organism evidence="2 3">
    <name type="scientific">Litoreibacter arenae DSM 19593</name>
    <dbReference type="NCBI Taxonomy" id="1123360"/>
    <lineage>
        <taxon>Bacteria</taxon>
        <taxon>Pseudomonadati</taxon>
        <taxon>Pseudomonadota</taxon>
        <taxon>Alphaproteobacteria</taxon>
        <taxon>Rhodobacterales</taxon>
        <taxon>Roseobacteraceae</taxon>
        <taxon>Litoreibacter</taxon>
    </lineage>
</organism>
<sequence length="338" mass="35261">MILNSAVKALGILSITALVACGGSGSNPVTGGDSDDGAIDNPGSDPNVNLENAAFLFDTDKNLIANSFVFNPGATPGTGTISINNLPFDGVSSQGGEYTPRPGVVLPNGTLYENNPQRRPDGSLIEDQYFAVVLTSPNNTGTLVGTVATNTYVDANRSFGGAYASRTDRGLPGTRPASYVYEGSYNGLRIVRQVALPGQPTNFANNTVQATTGDAEILLDMQDFDLTGAIRGDIINRQLFDLNGNPLGALSPVQLIVTDLDPDTLKTTEGQAIVQNRNTTTSQSGEWTGLMAGPNGEEVAGFLLLEGLLDDADPNFDTNLGNNAVTGRETGGFIASRP</sequence>
<reference evidence="3" key="1">
    <citation type="journal article" date="2013" name="Stand. Genomic Sci.">
        <title>Genome sequence of the Litoreibacter arenae type strain (DSM 19593(T)), a member of the Roseobacter clade isolated from sea sand.</title>
        <authorList>
            <person name="Riedel T."/>
            <person name="Fiebig A."/>
            <person name="Petersen J."/>
            <person name="Gronow S."/>
            <person name="Kyrpides N.C."/>
            <person name="Goker M."/>
            <person name="Klenk H.P."/>
        </authorList>
    </citation>
    <scope>NUCLEOTIDE SEQUENCE [LARGE SCALE GENOMIC DNA]</scope>
    <source>
        <strain evidence="3">DSM 19593</strain>
    </source>
</reference>
<proteinExistence type="predicted"/>
<feature type="chain" id="PRO_5004555075" evidence="1">
    <location>
        <begin position="20"/>
        <end position="338"/>
    </location>
</feature>
<dbReference type="AlphaFoldDB" id="S9QJL8"/>
<dbReference type="STRING" id="1123360.thalar_01333"/>
<name>S9QJL8_9RHOB</name>
<dbReference type="Proteomes" id="UP000015351">
    <property type="component" value="Unassembled WGS sequence"/>
</dbReference>
<accession>S9QJL8</accession>
<evidence type="ECO:0000256" key="1">
    <source>
        <dbReference type="SAM" id="SignalP"/>
    </source>
</evidence>
<gene>
    <name evidence="2" type="ORF">thalar_01333</name>
</gene>
<dbReference type="RefSeq" id="WP_021099903.1">
    <property type="nucleotide sequence ID" value="NZ_KE557306.1"/>
</dbReference>
<feature type="signal peptide" evidence="1">
    <location>
        <begin position="1"/>
        <end position="19"/>
    </location>
</feature>
<dbReference type="eggNOG" id="ENOG5031G54">
    <property type="taxonomic scope" value="Bacteria"/>
</dbReference>
<comment type="caution">
    <text evidence="2">The sequence shown here is derived from an EMBL/GenBank/DDBJ whole genome shotgun (WGS) entry which is preliminary data.</text>
</comment>
<protein>
    <submittedName>
        <fullName evidence="2">Uncharacterized protein</fullName>
    </submittedName>
</protein>
<evidence type="ECO:0000313" key="3">
    <source>
        <dbReference type="Proteomes" id="UP000015351"/>
    </source>
</evidence>
<keyword evidence="1" id="KW-0732">Signal</keyword>
<dbReference type="HOGENOM" id="CLU_854938_0_0_5"/>
<evidence type="ECO:0000313" key="2">
    <source>
        <dbReference type="EMBL" id="EPX79997.1"/>
    </source>
</evidence>